<feature type="transmembrane region" description="Helical" evidence="1">
    <location>
        <begin position="70"/>
        <end position="87"/>
    </location>
</feature>
<feature type="transmembrane region" description="Helical" evidence="1">
    <location>
        <begin position="35"/>
        <end position="58"/>
    </location>
</feature>
<evidence type="ECO:0000256" key="1">
    <source>
        <dbReference type="SAM" id="Phobius"/>
    </source>
</evidence>
<keyword evidence="1" id="KW-1133">Transmembrane helix</keyword>
<dbReference type="EMBL" id="LRPU01000143">
    <property type="protein sequence ID" value="KXA08297.1"/>
    <property type="molecule type" value="Genomic_DNA"/>
</dbReference>
<keyword evidence="1" id="KW-0812">Transmembrane</keyword>
<dbReference type="PATRIC" id="fig|1502.174.peg.2498"/>
<evidence type="ECO:0000313" key="2">
    <source>
        <dbReference type="EMBL" id="KXA08297.1"/>
    </source>
</evidence>
<organism evidence="2 3">
    <name type="scientific">Clostridium perfringens</name>
    <dbReference type="NCBI Taxonomy" id="1502"/>
    <lineage>
        <taxon>Bacteria</taxon>
        <taxon>Bacillati</taxon>
        <taxon>Bacillota</taxon>
        <taxon>Clostridia</taxon>
        <taxon>Eubacteriales</taxon>
        <taxon>Clostridiaceae</taxon>
        <taxon>Clostridium</taxon>
    </lineage>
</organism>
<proteinExistence type="predicted"/>
<keyword evidence="1" id="KW-0472">Membrane</keyword>
<protein>
    <recommendedName>
        <fullName evidence="4">DUF4190 domain-containing protein</fullName>
    </recommendedName>
</protein>
<gene>
    <name evidence="2" type="ORF">HMPREF3222_02482</name>
</gene>
<reference evidence="2 3" key="1">
    <citation type="submission" date="2016-01" db="EMBL/GenBank/DDBJ databases">
        <authorList>
            <person name="Oliw E.H."/>
        </authorList>
    </citation>
    <scope>NUCLEOTIDE SEQUENCE [LARGE SCALE GENOMIC DNA]</scope>
    <source>
        <strain evidence="2 3">MJR7757A</strain>
    </source>
</reference>
<accession>A0A133MW73</accession>
<sequence length="93" mass="10294">MGGDILKGSSGPVRPKKTKRSTAYTLSLYLGWSSIFAALYFFIVGLPFSIPGIIAGYIAFKKHNEGKLPLILNIIGFLLTVFTWVLFMKIPLK</sequence>
<name>A0A133MW73_CLOPF</name>
<evidence type="ECO:0008006" key="4">
    <source>
        <dbReference type="Google" id="ProtNLM"/>
    </source>
</evidence>
<comment type="caution">
    <text evidence="2">The sequence shown here is derived from an EMBL/GenBank/DDBJ whole genome shotgun (WGS) entry which is preliminary data.</text>
</comment>
<dbReference type="Proteomes" id="UP000070646">
    <property type="component" value="Unassembled WGS sequence"/>
</dbReference>
<dbReference type="AlphaFoldDB" id="A0A133MW73"/>
<evidence type="ECO:0000313" key="3">
    <source>
        <dbReference type="Proteomes" id="UP000070646"/>
    </source>
</evidence>